<evidence type="ECO:0000259" key="6">
    <source>
        <dbReference type="Pfam" id="PF03016"/>
    </source>
</evidence>
<dbReference type="PANTHER" id="PTHR11062">
    <property type="entry name" value="EXOSTOSIN HEPARAN SULFATE GLYCOSYLTRANSFERASE -RELATED"/>
    <property type="match status" value="1"/>
</dbReference>
<keyword evidence="5" id="KW-0333">Golgi apparatus</keyword>
<name>A0A2G9HX15_9LAMI</name>
<keyword evidence="8" id="KW-1185">Reference proteome</keyword>
<keyword evidence="4" id="KW-0735">Signal-anchor</keyword>
<keyword evidence="3" id="KW-0328">Glycosyltransferase</keyword>
<keyword evidence="7" id="KW-0808">Transferase</keyword>
<evidence type="ECO:0000256" key="5">
    <source>
        <dbReference type="ARBA" id="ARBA00023034"/>
    </source>
</evidence>
<protein>
    <submittedName>
        <fullName evidence="7">Acetylglucosaminyltransferase EXT1/exostosin 1</fullName>
    </submittedName>
</protein>
<evidence type="ECO:0000256" key="3">
    <source>
        <dbReference type="ARBA" id="ARBA00022676"/>
    </source>
</evidence>
<evidence type="ECO:0000256" key="1">
    <source>
        <dbReference type="ARBA" id="ARBA00004323"/>
    </source>
</evidence>
<reference evidence="8" key="1">
    <citation type="journal article" date="2018" name="Gigascience">
        <title>Genome assembly of the Pink Ipe (Handroanthus impetiginosus, Bignoniaceae), a highly valued, ecologically keystone Neotropical timber forest tree.</title>
        <authorList>
            <person name="Silva-Junior O.B."/>
            <person name="Grattapaglia D."/>
            <person name="Novaes E."/>
            <person name="Collevatti R.G."/>
        </authorList>
    </citation>
    <scope>NUCLEOTIDE SEQUENCE [LARGE SCALE GENOMIC DNA]</scope>
    <source>
        <strain evidence="8">cv. UFG-1</strain>
    </source>
</reference>
<comment type="subcellular location">
    <subcellularLocation>
        <location evidence="1">Golgi apparatus membrane</location>
        <topology evidence="1">Single-pass type II membrane protein</topology>
    </subcellularLocation>
</comment>
<dbReference type="Pfam" id="PF03016">
    <property type="entry name" value="Exostosin_GT47"/>
    <property type="match status" value="1"/>
</dbReference>
<accession>A0A2G9HX15</accession>
<dbReference type="InterPro" id="IPR040911">
    <property type="entry name" value="Exostosin_GT47"/>
</dbReference>
<dbReference type="GO" id="GO:0009969">
    <property type="term" value="P:xyloglucan biosynthetic process"/>
    <property type="evidence" value="ECO:0007669"/>
    <property type="project" value="TreeGrafter"/>
</dbReference>
<dbReference type="GO" id="GO:0008378">
    <property type="term" value="F:galactosyltransferase activity"/>
    <property type="evidence" value="ECO:0007669"/>
    <property type="project" value="TreeGrafter"/>
</dbReference>
<dbReference type="OrthoDB" id="1924787at2759"/>
<feature type="domain" description="Exostosin GT47" evidence="6">
    <location>
        <begin position="119"/>
        <end position="459"/>
    </location>
</feature>
<dbReference type="PANTHER" id="PTHR11062:SF220">
    <property type="entry name" value="XYLOGLUCAN GALACTOSYLTRANSFERASE XLT2-LIKE"/>
    <property type="match status" value="1"/>
</dbReference>
<comment type="caution">
    <text evidence="7">The sequence shown here is derived from an EMBL/GenBank/DDBJ whole genome shotgun (WGS) entry which is preliminary data.</text>
</comment>
<dbReference type="GO" id="GO:0000139">
    <property type="term" value="C:Golgi membrane"/>
    <property type="evidence" value="ECO:0007669"/>
    <property type="project" value="UniProtKB-SubCell"/>
</dbReference>
<dbReference type="InterPro" id="IPR004263">
    <property type="entry name" value="Exostosin"/>
</dbReference>
<comment type="similarity">
    <text evidence="2">Belongs to the glycosyltransferase 47 family.</text>
</comment>
<sequence>MKRPTLSLVGDRILKNTNHKSRFNDKRIFSYFLSLRFHFFLHHLSSIMLPSHSPEVQSQTKPPQTLNFVRTHVSSHPCLWLFITFLLIQILVISFTHNPPPCFPDRTAAVSATTSAAECASGRVYVYDLPSIFNRDILLHNCSDLDPWNWQCGIAANHGYGGPAAELRRILPENLSKAWYRTNQFALELIFHHRILNHKCRTLEPESATSFYIPFYAGLAVGKYLWMNDTSKRDWHCKMMLEWVQKQRYWKRSNGSDHFMAIGRITWDFRRLTDPGKIWGSTFLNMPAMKEVTRFIIEKAPGDVRDVSVPYPTGFHPKTKEILKEWQNFARGYNRSSLFTFIGATRGWVNHDFRGLLLNYCYSEPGSCRVVDCAAAPCPTDSSVILEALLGSEFCLQPRGDSFTRRSVFDCMVAGSVPVFFWKRTAYDQYEGFLPGEPESYSVYIHHEEVRNETSLIKEVLMKYSKEEIRKKREKVIETIPRIIYGIMTNEGLTNFKDAFDVAVDGVLERIKEEKDWSQTNKKD</sequence>
<dbReference type="Proteomes" id="UP000231279">
    <property type="component" value="Unassembled WGS sequence"/>
</dbReference>
<evidence type="ECO:0000313" key="7">
    <source>
        <dbReference type="EMBL" id="PIN22057.1"/>
    </source>
</evidence>
<gene>
    <name evidence="7" type="ORF">CDL12_05233</name>
</gene>
<keyword evidence="4" id="KW-0812">Transmembrane</keyword>
<evidence type="ECO:0000256" key="4">
    <source>
        <dbReference type="ARBA" id="ARBA00022968"/>
    </source>
</evidence>
<dbReference type="EMBL" id="NKXS01000833">
    <property type="protein sequence ID" value="PIN22057.1"/>
    <property type="molecule type" value="Genomic_DNA"/>
</dbReference>
<dbReference type="AlphaFoldDB" id="A0A2G9HX15"/>
<dbReference type="STRING" id="429701.A0A2G9HX15"/>
<evidence type="ECO:0000313" key="8">
    <source>
        <dbReference type="Proteomes" id="UP000231279"/>
    </source>
</evidence>
<organism evidence="7 8">
    <name type="scientific">Handroanthus impetiginosus</name>
    <dbReference type="NCBI Taxonomy" id="429701"/>
    <lineage>
        <taxon>Eukaryota</taxon>
        <taxon>Viridiplantae</taxon>
        <taxon>Streptophyta</taxon>
        <taxon>Embryophyta</taxon>
        <taxon>Tracheophyta</taxon>
        <taxon>Spermatophyta</taxon>
        <taxon>Magnoliopsida</taxon>
        <taxon>eudicotyledons</taxon>
        <taxon>Gunneridae</taxon>
        <taxon>Pentapetalae</taxon>
        <taxon>asterids</taxon>
        <taxon>lamiids</taxon>
        <taxon>Lamiales</taxon>
        <taxon>Bignoniaceae</taxon>
        <taxon>Crescentiina</taxon>
        <taxon>Tabebuia alliance</taxon>
        <taxon>Handroanthus</taxon>
    </lineage>
</organism>
<proteinExistence type="inferred from homology"/>
<evidence type="ECO:0000256" key="2">
    <source>
        <dbReference type="ARBA" id="ARBA00010271"/>
    </source>
</evidence>